<dbReference type="EMBL" id="VFLP01000006">
    <property type="protein sequence ID" value="TRX97442.1"/>
    <property type="molecule type" value="Genomic_DNA"/>
</dbReference>
<evidence type="ECO:0000313" key="2">
    <source>
        <dbReference type="EMBL" id="TRX97442.1"/>
    </source>
</evidence>
<evidence type="ECO:0000313" key="3">
    <source>
        <dbReference type="Proteomes" id="UP000319160"/>
    </source>
</evidence>
<comment type="caution">
    <text evidence="2">The sequence shown here is derived from an EMBL/GenBank/DDBJ whole genome shotgun (WGS) entry which is preliminary data.</text>
</comment>
<dbReference type="PANTHER" id="PTHR33112">
    <property type="entry name" value="DOMAIN PROTEIN, PUTATIVE-RELATED"/>
    <property type="match status" value="1"/>
</dbReference>
<organism evidence="2 3">
    <name type="scientific">Xylaria flabelliformis</name>
    <dbReference type="NCBI Taxonomy" id="2512241"/>
    <lineage>
        <taxon>Eukaryota</taxon>
        <taxon>Fungi</taxon>
        <taxon>Dikarya</taxon>
        <taxon>Ascomycota</taxon>
        <taxon>Pezizomycotina</taxon>
        <taxon>Sordariomycetes</taxon>
        <taxon>Xylariomycetidae</taxon>
        <taxon>Xylariales</taxon>
        <taxon>Xylariaceae</taxon>
        <taxon>Xylaria</taxon>
    </lineage>
</organism>
<dbReference type="STRING" id="2512241.A0A553IB66"/>
<accession>A0A553IB66</accession>
<gene>
    <name evidence="2" type="ORF">FHL15_001720</name>
</gene>
<feature type="domain" description="Heterokaryon incompatibility" evidence="1">
    <location>
        <begin position="177"/>
        <end position="325"/>
    </location>
</feature>
<dbReference type="PANTHER" id="PTHR33112:SF10">
    <property type="entry name" value="TOL"/>
    <property type="match status" value="1"/>
</dbReference>
<name>A0A553IB66_9PEZI</name>
<evidence type="ECO:0000259" key="1">
    <source>
        <dbReference type="Pfam" id="PF06985"/>
    </source>
</evidence>
<dbReference type="Proteomes" id="UP000319160">
    <property type="component" value="Unassembled WGS sequence"/>
</dbReference>
<dbReference type="InterPro" id="IPR010730">
    <property type="entry name" value="HET"/>
</dbReference>
<proteinExistence type="predicted"/>
<dbReference type="OrthoDB" id="5362512at2759"/>
<dbReference type="Pfam" id="PF06985">
    <property type="entry name" value="HET"/>
    <property type="match status" value="1"/>
</dbReference>
<dbReference type="AlphaFoldDB" id="A0A553IB66"/>
<sequence length="562" mass="64185">MDLQSCGLDQNALLDRALLDLPAFTVLRMQSKAVRLDRSEGADMSPKAWESVTFNLRKGQGEVGIEDIINVSVVYHNPISGGRTRLWFRLISSNDSKYKPYFEHPKIEPSTSSTATLTAAYGWFINCRLSHPRCHKPAAFKNDWLPNRLIDVGHPGSTDWKLRITSEDGVLPQSAPYATLSYRWAPNPSLVLLTSNIIEFRAGKPIETLPQLFRDVIVVTQRFSIRYIWIDALCIVQDSREDWEAQASTMKMVYANSTCNIAASGANSPDEGLFSARNPKEIQPSLVSCSLFSSENQPHYIFEKRYWDWEIHAGLLHNRGWVFQERILPPRVLYFGKNQVLWECLTEHRCEGFPNGIPGHHSDKNIDPLFRSLSSTSLNRPQKMELSIINLWQNLVQRYSECALTYPSDRPFAIAGIAQLFRDATGDEYVAGLWKSRLVEMLDWRVWKPEVLQSSEYRAPSWSWASVDGPGQDPCGYYLLDNLAVELPEGKEVICMPFKKDSYKREEDFSVRSLIVCLILEELPCPSGSQAQYRRLGIFEEDNSEYIDILNTRSEIKDIEIV</sequence>
<keyword evidence="3" id="KW-1185">Reference proteome</keyword>
<protein>
    <recommendedName>
        <fullName evidence="1">Heterokaryon incompatibility domain-containing protein</fullName>
    </recommendedName>
</protein>
<reference evidence="3" key="1">
    <citation type="submission" date="2019-06" db="EMBL/GenBank/DDBJ databases">
        <title>Draft genome sequence of the griseofulvin-producing fungus Xylaria cubensis strain G536.</title>
        <authorList>
            <person name="Mead M.E."/>
            <person name="Raja H.A."/>
            <person name="Steenwyk J.L."/>
            <person name="Knowles S.L."/>
            <person name="Oberlies N.H."/>
            <person name="Rokas A."/>
        </authorList>
    </citation>
    <scope>NUCLEOTIDE SEQUENCE [LARGE SCALE GENOMIC DNA]</scope>
    <source>
        <strain evidence="3">G536</strain>
    </source>
</reference>